<dbReference type="Proteomes" id="UP001189429">
    <property type="component" value="Unassembled WGS sequence"/>
</dbReference>
<keyword evidence="2" id="KW-0472">Membrane</keyword>
<evidence type="ECO:0000313" key="3">
    <source>
        <dbReference type="EMBL" id="CAK0823197.1"/>
    </source>
</evidence>
<keyword evidence="2" id="KW-1133">Transmembrane helix</keyword>
<feature type="transmembrane region" description="Helical" evidence="2">
    <location>
        <begin position="593"/>
        <end position="616"/>
    </location>
</feature>
<feature type="region of interest" description="Disordered" evidence="1">
    <location>
        <begin position="480"/>
        <end position="518"/>
    </location>
</feature>
<name>A0ABN9RWQ6_9DINO</name>
<evidence type="ECO:0000256" key="2">
    <source>
        <dbReference type="SAM" id="Phobius"/>
    </source>
</evidence>
<feature type="transmembrane region" description="Helical" evidence="2">
    <location>
        <begin position="401"/>
        <end position="422"/>
    </location>
</feature>
<sequence>MDMLSATPAGASICEPGALYGDCQLHACEADGSAAAADRCKCYSSAQAPNGAACAVAKVWGLNQTESLDRTAFWSWAARALVRQGALGAGAESAASNSSRSALRSSGPLEILDWGSGQTSMALCTGTALSSGGDIDAEAAEALGSDGSCARVLCFCGQRQCSQAGLSSAGAASAWPLLGTTERAAIVERAAPSAAAEEASEAVDLVWAWGLAPGPVPSRSMRPGAALSFNSAALEDLGEQRRLFSFCAGTAPGLEIAGEGCWLLDFQRWIGAVQERPYPAPKEEFYLRVSEFLQEHTLQVPLRDRAQQFLVGDGGRISGFVMTFTLNASVDQTRDDDLMSRWGEYAALRGLPPPNSTSPASQRAVDEQAARAIRSLCGAVAAQAVALAGLGALLATLSLGIAVAVSAALACALGFLFSVLVAPSAGSLDVVSLQACLVSVSVPLLRVAQLYATCQDVPPAGARQMGVRCCRWPWHRSGEPATGADAATRAGSPHSSSPGARGSARSPPGAQSPKTAFKNRSKSVFEQHDLPGHSARPVPVPLWVGACNAERRMRCTVAISCGAEVILCTLLSTLFVGTMLMSTSMEGLGRAGVAILVAGVVAVPVALLLLPELLVLGLGQSRVQDRALVHYVAWLWRRRGPTAAAARDSVEEDPETLQGWWRSDELVLTEIRPGRSIVQGGDSVGRVRARGAHSVCAEFDGVILRASIIDGRLEWGNGEVWTRAKDVDRSKEDLALLSAQVLGFKYPDMGPLSASCSWLSSCPTSRRRAARRSEDENNNGARADAPLQGVLTLQVPHGASAMPPYHMVSTVVRDVNFKG</sequence>
<keyword evidence="2" id="KW-0812">Transmembrane</keyword>
<dbReference type="EMBL" id="CAUYUJ010008213">
    <property type="protein sequence ID" value="CAK0823197.1"/>
    <property type="molecule type" value="Genomic_DNA"/>
</dbReference>
<feature type="compositionally biased region" description="Low complexity" evidence="1">
    <location>
        <begin position="489"/>
        <end position="509"/>
    </location>
</feature>
<comment type="caution">
    <text evidence="3">The sequence shown here is derived from an EMBL/GenBank/DDBJ whole genome shotgun (WGS) entry which is preliminary data.</text>
</comment>
<proteinExistence type="predicted"/>
<accession>A0ABN9RWQ6</accession>
<organism evidence="3 4">
    <name type="scientific">Prorocentrum cordatum</name>
    <dbReference type="NCBI Taxonomy" id="2364126"/>
    <lineage>
        <taxon>Eukaryota</taxon>
        <taxon>Sar</taxon>
        <taxon>Alveolata</taxon>
        <taxon>Dinophyceae</taxon>
        <taxon>Prorocentrales</taxon>
        <taxon>Prorocentraceae</taxon>
        <taxon>Prorocentrum</taxon>
    </lineage>
</organism>
<feature type="transmembrane region" description="Helical" evidence="2">
    <location>
        <begin position="557"/>
        <end position="581"/>
    </location>
</feature>
<evidence type="ECO:0000256" key="1">
    <source>
        <dbReference type="SAM" id="MobiDB-lite"/>
    </source>
</evidence>
<gene>
    <name evidence="3" type="ORF">PCOR1329_LOCUS24016</name>
</gene>
<keyword evidence="4" id="KW-1185">Reference proteome</keyword>
<reference evidence="3" key="1">
    <citation type="submission" date="2023-10" db="EMBL/GenBank/DDBJ databases">
        <authorList>
            <person name="Chen Y."/>
            <person name="Shah S."/>
            <person name="Dougan E. K."/>
            <person name="Thang M."/>
            <person name="Chan C."/>
        </authorList>
    </citation>
    <scope>NUCLEOTIDE SEQUENCE [LARGE SCALE GENOMIC DNA]</scope>
</reference>
<evidence type="ECO:0000313" key="4">
    <source>
        <dbReference type="Proteomes" id="UP001189429"/>
    </source>
</evidence>
<protein>
    <submittedName>
        <fullName evidence="3">Uncharacterized protein</fullName>
    </submittedName>
</protein>